<dbReference type="Pfam" id="PF13966">
    <property type="entry name" value="zf-RVT"/>
    <property type="match status" value="1"/>
</dbReference>
<dbReference type="PROSITE" id="PS50879">
    <property type="entry name" value="RNASE_H_1"/>
    <property type="match status" value="1"/>
</dbReference>
<dbReference type="SUPFAM" id="SSF53098">
    <property type="entry name" value="Ribonuclease H-like"/>
    <property type="match status" value="1"/>
</dbReference>
<dbReference type="PANTHER" id="PTHR47723">
    <property type="entry name" value="OS05G0353850 PROTEIN"/>
    <property type="match status" value="1"/>
</dbReference>
<keyword evidence="3" id="KW-1185">Reference proteome</keyword>
<dbReference type="InterPro" id="IPR012337">
    <property type="entry name" value="RNaseH-like_sf"/>
</dbReference>
<feature type="non-terminal residue" evidence="2">
    <location>
        <position position="1"/>
    </location>
</feature>
<dbReference type="InterPro" id="IPR044730">
    <property type="entry name" value="RNase_H-like_dom_plant"/>
</dbReference>
<feature type="non-terminal residue" evidence="2">
    <location>
        <position position="533"/>
    </location>
</feature>
<dbReference type="InterPro" id="IPR036397">
    <property type="entry name" value="RNaseH_sf"/>
</dbReference>
<evidence type="ECO:0000259" key="1">
    <source>
        <dbReference type="PROSITE" id="PS50879"/>
    </source>
</evidence>
<gene>
    <name evidence="2" type="ORF">A4A49_60811</name>
</gene>
<sequence>RTTLIKATLLAIPNHNMQIFNLPRATQNKIDSIERNFLWGSTEEKRKCHLLKWSKVTTQKRQGGLGLFKTSCKNDAFSTSLGWRYSNNKEALWVKVLRNKYDRKTDYNNRPTPNPLSSHIWKNIYKGNKICQKGNKWIIGNGENIYLWNSRWINHGNTLRDSIHGPFQRGEEDMKVKSIIQDGYFNLTKLSFELPEDITLKIHSTYIQQSQSSRDKISWNSPGYSSFSIKESYDLITHQDTQIEENNLDYKWIWKSNTLNKLKYFMWLLTLNRLPTATFLAKRNICTSDICTICGTEKENIKHMLFYCTHSKEIWRQCHIEHNYPPSDNELSTFYWLKHQLNSNKRYNQYITWPVFLPFLLWYLWTTRNEKIFHKSSPYPNISKVINSTQEFLFLSNWNPIRTPKRTILIKWQPPSIGTYKLNIDGSCLGNPGRGGIGGVFRDSNGNWILGFNMGFAYATNIQMEAMSLLQGLKLAIQKRLTPLVELINLINNDNCLYQNIIDDCRFLLSEAGTPPLKHAFREANGLADTLAK</sequence>
<dbReference type="InterPro" id="IPR053151">
    <property type="entry name" value="RNase_H-like"/>
</dbReference>
<reference evidence="2" key="1">
    <citation type="submission" date="2016-11" db="EMBL/GenBank/DDBJ databases">
        <title>The genome of Nicotiana attenuata.</title>
        <authorList>
            <person name="Xu S."/>
            <person name="Brockmoeller T."/>
            <person name="Gaquerel E."/>
            <person name="Navarro A."/>
            <person name="Kuhl H."/>
            <person name="Gase K."/>
            <person name="Ling Z."/>
            <person name="Zhou W."/>
            <person name="Kreitzer C."/>
            <person name="Stanke M."/>
            <person name="Tang H."/>
            <person name="Lyons E."/>
            <person name="Pandey P."/>
            <person name="Pandey S.P."/>
            <person name="Timmermann B."/>
            <person name="Baldwin I.T."/>
        </authorList>
    </citation>
    <scope>NUCLEOTIDE SEQUENCE [LARGE SCALE GENOMIC DNA]</scope>
    <source>
        <strain evidence="2">UT</strain>
    </source>
</reference>
<dbReference type="STRING" id="49451.A0A1J6I1Y3"/>
<dbReference type="OMA" id="VWINSND"/>
<evidence type="ECO:0000313" key="2">
    <source>
        <dbReference type="EMBL" id="OIS98531.1"/>
    </source>
</evidence>
<comment type="caution">
    <text evidence="2">The sequence shown here is derived from an EMBL/GenBank/DDBJ whole genome shotgun (WGS) entry which is preliminary data.</text>
</comment>
<dbReference type="InterPro" id="IPR002156">
    <property type="entry name" value="RNaseH_domain"/>
</dbReference>
<dbReference type="EMBL" id="MJEQ01037191">
    <property type="protein sequence ID" value="OIS98531.1"/>
    <property type="molecule type" value="Genomic_DNA"/>
</dbReference>
<dbReference type="GO" id="GO:0004523">
    <property type="term" value="F:RNA-DNA hybrid ribonuclease activity"/>
    <property type="evidence" value="ECO:0007669"/>
    <property type="project" value="InterPro"/>
</dbReference>
<name>A0A1J6I1Y3_NICAT</name>
<accession>A0A1J6I1Y3</accession>
<dbReference type="PANTHER" id="PTHR47723:SF23">
    <property type="entry name" value="REVERSE TRANSCRIPTASE-LIKE PROTEIN"/>
    <property type="match status" value="1"/>
</dbReference>
<dbReference type="CDD" id="cd06222">
    <property type="entry name" value="RNase_H_like"/>
    <property type="match status" value="1"/>
</dbReference>
<dbReference type="Proteomes" id="UP000187609">
    <property type="component" value="Unassembled WGS sequence"/>
</dbReference>
<dbReference type="Gramene" id="OIS98531">
    <property type="protein sequence ID" value="OIS98531"/>
    <property type="gene ID" value="A4A49_60811"/>
</dbReference>
<protein>
    <submittedName>
        <fullName evidence="2">Ribonuclease h protein</fullName>
    </submittedName>
</protein>
<organism evidence="2 3">
    <name type="scientific">Nicotiana attenuata</name>
    <name type="common">Coyote tobacco</name>
    <dbReference type="NCBI Taxonomy" id="49451"/>
    <lineage>
        <taxon>Eukaryota</taxon>
        <taxon>Viridiplantae</taxon>
        <taxon>Streptophyta</taxon>
        <taxon>Embryophyta</taxon>
        <taxon>Tracheophyta</taxon>
        <taxon>Spermatophyta</taxon>
        <taxon>Magnoliopsida</taxon>
        <taxon>eudicotyledons</taxon>
        <taxon>Gunneridae</taxon>
        <taxon>Pentapetalae</taxon>
        <taxon>asterids</taxon>
        <taxon>lamiids</taxon>
        <taxon>Solanales</taxon>
        <taxon>Solanaceae</taxon>
        <taxon>Nicotianoideae</taxon>
        <taxon>Nicotianeae</taxon>
        <taxon>Nicotiana</taxon>
    </lineage>
</organism>
<dbReference type="InterPro" id="IPR026960">
    <property type="entry name" value="RVT-Znf"/>
</dbReference>
<feature type="domain" description="RNase H type-1" evidence="1">
    <location>
        <begin position="416"/>
        <end position="533"/>
    </location>
</feature>
<dbReference type="AlphaFoldDB" id="A0A1J6I1Y3"/>
<proteinExistence type="predicted"/>
<dbReference type="Gene3D" id="3.30.420.10">
    <property type="entry name" value="Ribonuclease H-like superfamily/Ribonuclease H"/>
    <property type="match status" value="1"/>
</dbReference>
<dbReference type="GO" id="GO:0003676">
    <property type="term" value="F:nucleic acid binding"/>
    <property type="evidence" value="ECO:0007669"/>
    <property type="project" value="InterPro"/>
</dbReference>
<evidence type="ECO:0000313" key="3">
    <source>
        <dbReference type="Proteomes" id="UP000187609"/>
    </source>
</evidence>
<dbReference type="Pfam" id="PF13456">
    <property type="entry name" value="RVT_3"/>
    <property type="match status" value="1"/>
</dbReference>